<dbReference type="Proteomes" id="UP000540787">
    <property type="component" value="Unassembled WGS sequence"/>
</dbReference>
<organism evidence="7 8">
    <name type="scientific">Massilia aurea</name>
    <dbReference type="NCBI Taxonomy" id="373040"/>
    <lineage>
        <taxon>Bacteria</taxon>
        <taxon>Pseudomonadati</taxon>
        <taxon>Pseudomonadota</taxon>
        <taxon>Betaproteobacteria</taxon>
        <taxon>Burkholderiales</taxon>
        <taxon>Oxalobacteraceae</taxon>
        <taxon>Telluria group</taxon>
        <taxon>Massilia</taxon>
    </lineage>
</organism>
<evidence type="ECO:0000256" key="2">
    <source>
        <dbReference type="ARBA" id="ARBA00022692"/>
    </source>
</evidence>
<dbReference type="GO" id="GO:0016020">
    <property type="term" value="C:membrane"/>
    <property type="evidence" value="ECO:0007669"/>
    <property type="project" value="UniProtKB-SubCell"/>
</dbReference>
<feature type="transmembrane region" description="Helical" evidence="5">
    <location>
        <begin position="129"/>
        <end position="149"/>
    </location>
</feature>
<feature type="transmembrane region" description="Helical" evidence="5">
    <location>
        <begin position="324"/>
        <end position="342"/>
    </location>
</feature>
<keyword evidence="2 5" id="KW-0812">Transmembrane</keyword>
<feature type="transmembrane region" description="Helical" evidence="5">
    <location>
        <begin position="410"/>
        <end position="433"/>
    </location>
</feature>
<evidence type="ECO:0000313" key="7">
    <source>
        <dbReference type="EMBL" id="MBB6132970.1"/>
    </source>
</evidence>
<evidence type="ECO:0000259" key="6">
    <source>
        <dbReference type="Pfam" id="PF04932"/>
    </source>
</evidence>
<dbReference type="InterPro" id="IPR007016">
    <property type="entry name" value="O-antigen_ligase-rel_domated"/>
</dbReference>
<sequence length="464" mass="52309">MALVVLSLSVGAVIPMFGDSMGYQFGRLAALPALLLLGVLLIYDYKKLVMLILLFRSVGDMVLESTQFGIGSVRMGIGGLINLFVIIIACMMVMEKPKAFPGRLARFWLPFVVMMSVGLVLSYEKTNALKMYLGIVSNFAIFMIAIYVVRSNEDFNKAIRLVMYSSLLPTLYAVVDIALHMRGGDFRLQSTFSHPNVLAFYLTLVLVLGLYMLKSPLYNITPRGRIAVCLYMPMLMMQLLLTQTRSAWLACFLVFVLYALIFKRSYLLYLLLLPLLLFVPSVNERLMDLGQGNEVARNAQLNSFAWRVMLWESAIGWMETKRMLLGYGLDGFGYHVGTFFPMDRTIRWDAHNVYVQFFFEMGAVGLLCYLWLYARVLGTLRALARIDPVSGFLMLAIVIQYLIVSFSDNMFRYLVFNWYLWFIVGGACALVNLHPGSKTRTARAGAARHGVGLSDLPGNHEGKV</sequence>
<evidence type="ECO:0000313" key="8">
    <source>
        <dbReference type="Proteomes" id="UP000540787"/>
    </source>
</evidence>
<dbReference type="RefSeq" id="WP_183551959.1">
    <property type="nucleotide sequence ID" value="NZ_JACHBX010000001.1"/>
</dbReference>
<feature type="transmembrane region" description="Helical" evidence="5">
    <location>
        <begin position="161"/>
        <end position="181"/>
    </location>
</feature>
<dbReference type="Pfam" id="PF04932">
    <property type="entry name" value="Wzy_C"/>
    <property type="match status" value="1"/>
</dbReference>
<dbReference type="PANTHER" id="PTHR37422">
    <property type="entry name" value="TEICHURONIC ACID BIOSYNTHESIS PROTEIN TUAE"/>
    <property type="match status" value="1"/>
</dbReference>
<dbReference type="InterPro" id="IPR051533">
    <property type="entry name" value="WaaL-like"/>
</dbReference>
<feature type="transmembrane region" description="Helical" evidence="5">
    <location>
        <begin position="354"/>
        <end position="374"/>
    </location>
</feature>
<gene>
    <name evidence="7" type="ORF">HD842_001081</name>
</gene>
<evidence type="ECO:0000256" key="1">
    <source>
        <dbReference type="ARBA" id="ARBA00004141"/>
    </source>
</evidence>
<feature type="transmembrane region" description="Helical" evidence="5">
    <location>
        <begin position="76"/>
        <end position="94"/>
    </location>
</feature>
<keyword evidence="8" id="KW-1185">Reference proteome</keyword>
<accession>A0A7X0CCE1</accession>
<dbReference type="PANTHER" id="PTHR37422:SF13">
    <property type="entry name" value="LIPOPOLYSACCHARIDE BIOSYNTHESIS PROTEIN PA4999-RELATED"/>
    <property type="match status" value="1"/>
</dbReference>
<evidence type="ECO:0000256" key="4">
    <source>
        <dbReference type="ARBA" id="ARBA00023136"/>
    </source>
</evidence>
<feature type="transmembrane region" description="Helical" evidence="5">
    <location>
        <begin position="386"/>
        <end position="404"/>
    </location>
</feature>
<proteinExistence type="predicted"/>
<dbReference type="EMBL" id="JACHBX010000001">
    <property type="protein sequence ID" value="MBB6132970.1"/>
    <property type="molecule type" value="Genomic_DNA"/>
</dbReference>
<feature type="transmembrane region" description="Helical" evidence="5">
    <location>
        <begin position="193"/>
        <end position="213"/>
    </location>
</feature>
<keyword evidence="3 5" id="KW-1133">Transmembrane helix</keyword>
<reference evidence="7 8" key="1">
    <citation type="submission" date="2020-08" db="EMBL/GenBank/DDBJ databases">
        <title>The Agave Microbiome: Exploring the role of microbial communities in plant adaptations to desert environments.</title>
        <authorList>
            <person name="Partida-Martinez L.P."/>
        </authorList>
    </citation>
    <scope>NUCLEOTIDE SEQUENCE [LARGE SCALE GENOMIC DNA]</scope>
    <source>
        <strain evidence="7 8">AT3.2</strain>
    </source>
</reference>
<name>A0A7X0CCE1_9BURK</name>
<feature type="domain" description="O-antigen ligase-related" evidence="6">
    <location>
        <begin position="238"/>
        <end position="370"/>
    </location>
</feature>
<evidence type="ECO:0000256" key="3">
    <source>
        <dbReference type="ARBA" id="ARBA00022989"/>
    </source>
</evidence>
<evidence type="ECO:0000256" key="5">
    <source>
        <dbReference type="SAM" id="Phobius"/>
    </source>
</evidence>
<dbReference type="GO" id="GO:0016874">
    <property type="term" value="F:ligase activity"/>
    <property type="evidence" value="ECO:0007669"/>
    <property type="project" value="UniProtKB-KW"/>
</dbReference>
<feature type="transmembrane region" description="Helical" evidence="5">
    <location>
        <begin position="106"/>
        <end position="123"/>
    </location>
</feature>
<dbReference type="AlphaFoldDB" id="A0A7X0CCE1"/>
<keyword evidence="4 5" id="KW-0472">Membrane</keyword>
<feature type="transmembrane region" description="Helical" evidence="5">
    <location>
        <begin position="247"/>
        <end position="279"/>
    </location>
</feature>
<protein>
    <submittedName>
        <fullName evidence="7">O-antigen ligase</fullName>
    </submittedName>
</protein>
<keyword evidence="7" id="KW-0436">Ligase</keyword>
<comment type="subcellular location">
    <subcellularLocation>
        <location evidence="1">Membrane</location>
        <topology evidence="1">Multi-pass membrane protein</topology>
    </subcellularLocation>
</comment>
<comment type="caution">
    <text evidence="7">The sequence shown here is derived from an EMBL/GenBank/DDBJ whole genome shotgun (WGS) entry which is preliminary data.</text>
</comment>